<dbReference type="Proteomes" id="UP000831701">
    <property type="component" value="Chromosome 13"/>
</dbReference>
<reference evidence="1" key="1">
    <citation type="submission" date="2022-04" db="EMBL/GenBank/DDBJ databases">
        <title>Jade perch genome.</title>
        <authorList>
            <person name="Chao B."/>
        </authorList>
    </citation>
    <scope>NUCLEOTIDE SEQUENCE</scope>
    <source>
        <strain evidence="1">CB-2022</strain>
    </source>
</reference>
<comment type="caution">
    <text evidence="1">The sequence shown here is derived from an EMBL/GenBank/DDBJ whole genome shotgun (WGS) entry which is preliminary data.</text>
</comment>
<organism evidence="1 2">
    <name type="scientific">Scortum barcoo</name>
    <name type="common">barcoo grunter</name>
    <dbReference type="NCBI Taxonomy" id="214431"/>
    <lineage>
        <taxon>Eukaryota</taxon>
        <taxon>Metazoa</taxon>
        <taxon>Chordata</taxon>
        <taxon>Craniata</taxon>
        <taxon>Vertebrata</taxon>
        <taxon>Euteleostomi</taxon>
        <taxon>Actinopterygii</taxon>
        <taxon>Neopterygii</taxon>
        <taxon>Teleostei</taxon>
        <taxon>Neoteleostei</taxon>
        <taxon>Acanthomorphata</taxon>
        <taxon>Eupercaria</taxon>
        <taxon>Centrarchiformes</taxon>
        <taxon>Terapontoidei</taxon>
        <taxon>Terapontidae</taxon>
        <taxon>Scortum</taxon>
    </lineage>
</organism>
<keyword evidence="2" id="KW-1185">Reference proteome</keyword>
<evidence type="ECO:0000313" key="2">
    <source>
        <dbReference type="Proteomes" id="UP000831701"/>
    </source>
</evidence>
<feature type="non-terminal residue" evidence="1">
    <location>
        <position position="1"/>
    </location>
</feature>
<accession>A0ACB8W8P4</accession>
<evidence type="ECO:0000313" key="1">
    <source>
        <dbReference type="EMBL" id="KAI3364020.1"/>
    </source>
</evidence>
<protein>
    <submittedName>
        <fullName evidence="1">Uncharacterized protein</fullName>
    </submittedName>
</protein>
<proteinExistence type="predicted"/>
<name>A0ACB8W8P4_9TELE</name>
<sequence length="465" mass="51347">LHLKSVHHYVADLRCLASLCKFGRLEEEMIRDQLAEHTINPKLREKLFMSPDDLSLVKAVELAFQLESAALLTSRLTAPDAAPSHSAQLAQMVTPATRSPSPALAHDELEPFKWCTVEVDGVCLPLLLDTAASRSLLSESTVRRLFPRQLIKAGAEELYGYGHTRIGMVGTCTFSVRYGSRFLPAFTFQVSRHGANLLGFDLFCALGFSITDNTGTAILTVTTPWQQRWPSLFTGLGCLTAFNHQPLIDSTVSPVIQPLRRLPLSLHDDVTAELQKLLDAGIIERVDASPWISNLVVAKKKSDGLCPCVDLRQANKGVIPDKYPLPTMEELSAKFHGSTVFSKLDLHQGYLQVPLHPDSRNLTAFVSHMGVFRYTRMPFGLSSAPSCFQKIMATIFAGIPGVVVYLDDIVVHRGTATIHDQRLSRVLDVLAHHSLTLNGEKGEVPLVHLRPEPTPLKRRRHPAPA</sequence>
<dbReference type="EMBL" id="CM041543">
    <property type="protein sequence ID" value="KAI3364020.1"/>
    <property type="molecule type" value="Genomic_DNA"/>
</dbReference>
<gene>
    <name evidence="1" type="ORF">L3Q82_010785</name>
</gene>